<dbReference type="InterPro" id="IPR001867">
    <property type="entry name" value="OmpR/PhoB-type_DNA-bd"/>
</dbReference>
<dbReference type="Gene3D" id="1.25.40.10">
    <property type="entry name" value="Tetratricopeptide repeat domain"/>
    <property type="match status" value="1"/>
</dbReference>
<dbReference type="InterPro" id="IPR036388">
    <property type="entry name" value="WH-like_DNA-bd_sf"/>
</dbReference>
<dbReference type="InterPro" id="IPR016032">
    <property type="entry name" value="Sig_transdc_resp-reg_C-effctor"/>
</dbReference>
<dbReference type="PANTHER" id="PTHR47691">
    <property type="entry name" value="REGULATOR-RELATED"/>
    <property type="match status" value="1"/>
</dbReference>
<evidence type="ECO:0000256" key="1">
    <source>
        <dbReference type="ARBA" id="ARBA00005820"/>
    </source>
</evidence>
<gene>
    <name evidence="6" type="ORF">GCM10025790_16620</name>
</gene>
<dbReference type="SUPFAM" id="SSF48452">
    <property type="entry name" value="TPR-like"/>
    <property type="match status" value="1"/>
</dbReference>
<protein>
    <submittedName>
        <fullName evidence="6">BTAD domain-containing putative transcriptional regulator</fullName>
    </submittedName>
</protein>
<feature type="region of interest" description="Disordered" evidence="4">
    <location>
        <begin position="240"/>
        <end position="271"/>
    </location>
</feature>
<dbReference type="CDD" id="cd15831">
    <property type="entry name" value="BTAD"/>
    <property type="match status" value="1"/>
</dbReference>
<reference evidence="7" key="1">
    <citation type="journal article" date="2019" name="Int. J. Syst. Evol. Microbiol.">
        <title>The Global Catalogue of Microorganisms (GCM) 10K type strain sequencing project: providing services to taxonomists for standard genome sequencing and annotation.</title>
        <authorList>
            <consortium name="The Broad Institute Genomics Platform"/>
            <consortium name="The Broad Institute Genome Sequencing Center for Infectious Disease"/>
            <person name="Wu L."/>
            <person name="Ma J."/>
        </authorList>
    </citation>
    <scope>NUCLEOTIDE SEQUENCE [LARGE SCALE GENOMIC DNA]</scope>
    <source>
        <strain evidence="7">JCM 19129</strain>
    </source>
</reference>
<accession>A0ABP9FX59</accession>
<evidence type="ECO:0000256" key="3">
    <source>
        <dbReference type="PROSITE-ProRule" id="PRU01091"/>
    </source>
</evidence>
<dbReference type="Pfam" id="PF25872">
    <property type="entry name" value="HTH_77"/>
    <property type="match status" value="1"/>
</dbReference>
<dbReference type="InterPro" id="IPR011990">
    <property type="entry name" value="TPR-like_helical_dom_sf"/>
</dbReference>
<name>A0ABP9FX59_9MICC</name>
<dbReference type="InterPro" id="IPR005158">
    <property type="entry name" value="BTAD"/>
</dbReference>
<dbReference type="PRINTS" id="PR00364">
    <property type="entry name" value="DISEASERSIST"/>
</dbReference>
<sequence length="975" mass="106663">MLGPVQLGDDDAAVVEVPERKVRALLAALTAAGGATVSVDALIDSAWGVGVPSNPQRVLQAKLSQLRSLLDAASSGGRSLLVRSPSGYRLAVTAQNCDATEFRLALSTASALPAGRQRAELLESALNLWRGSPYGEFTDELWLTAEVAGLQEARIQAVELCAEAWVAAGAPEKALALAAPYFAKHPTREGLAKPLLMGNYLTRRLPEALAVYERVRSHLADEFGVDPSPELKDLHLSTLRQDPQIDPPGRSEGLWRQSVQGDAGAQPPCEGRLPSYSSPFLGRADEVRDVRALLAKHRLVTLLGIGGIGKTRLAVQVAGSLAAEQKVGTWFVDLTEVPRHGSGTRGEPTRRVEGLTAAAIGLTADWQNSSDLSVRIAAALEDRQALLVLDNCEHIIDEVAAFADGLMRRVPGVRILATSREPMSLAEEQRYLVPQLPVNVGTGPAVEFFLTRAQAVSGGVEADSDTVEAAAELCRRLDGLPLALELAAARTSTLSVPELLEWITDRLDLLARPDRAAPRRQQTLRGMLDWSWSLLQEEDRVLLRRLAVHPVTWRLEVIEQVCSDTQKLPRRRVLPVLAGLVDRSLVTTVHVDGRTSYRLLETVGAYAAEKLSASGERDIVAGRHLAYHRNLVDCAQGYLFGPRTREWMQRLDEARPHLSRAVDEALLRQDGANAVALVLATFWFRWMTGRIGSLIQELAAASDCPNPGQSSEELNAHAQVVVLARTVEDTPRAAKVKQLLAALDAFSPDQQGQLARMQVQWFAASAMFGSAEHRDRGRQLADEAIQYLLAAGETRAAAFASTQRDWFLLEFWNMPPQGMPCGFDAEQILRSHGDDYGLTQALGVQHLWAETEGRHEEAQQLADEVTSLSSRLDLDGEAAFWHSIQAVLRLRAGDLIAAQEQLEHSRQLAKRVAFVYCMRLNDAVAAMLAERRGEDREAVQALERFSAEEKASTRRALVRYFREGELPAPLRLSAL</sequence>
<dbReference type="Gene3D" id="1.10.10.10">
    <property type="entry name" value="Winged helix-like DNA-binding domain superfamily/Winged helix DNA-binding domain"/>
    <property type="match status" value="1"/>
</dbReference>
<evidence type="ECO:0000313" key="7">
    <source>
        <dbReference type="Proteomes" id="UP001500368"/>
    </source>
</evidence>
<evidence type="ECO:0000256" key="2">
    <source>
        <dbReference type="ARBA" id="ARBA00023125"/>
    </source>
</evidence>
<dbReference type="SUPFAM" id="SSF52540">
    <property type="entry name" value="P-loop containing nucleoside triphosphate hydrolases"/>
    <property type="match status" value="1"/>
</dbReference>
<dbReference type="PANTHER" id="PTHR47691:SF3">
    <property type="entry name" value="HTH-TYPE TRANSCRIPTIONAL REGULATOR RV0890C-RELATED"/>
    <property type="match status" value="1"/>
</dbReference>
<keyword evidence="7" id="KW-1185">Reference proteome</keyword>
<feature type="DNA-binding region" description="OmpR/PhoB-type" evidence="3">
    <location>
        <begin position="1"/>
        <end position="92"/>
    </location>
</feature>
<comment type="caution">
    <text evidence="6">The sequence shown here is derived from an EMBL/GenBank/DDBJ whole genome shotgun (WGS) entry which is preliminary data.</text>
</comment>
<evidence type="ECO:0000313" key="6">
    <source>
        <dbReference type="EMBL" id="GAA4921094.1"/>
    </source>
</evidence>
<evidence type="ECO:0000256" key="4">
    <source>
        <dbReference type="SAM" id="MobiDB-lite"/>
    </source>
</evidence>
<dbReference type="PROSITE" id="PS51755">
    <property type="entry name" value="OMPR_PHOB"/>
    <property type="match status" value="1"/>
</dbReference>
<feature type="domain" description="OmpR/PhoB-type" evidence="5">
    <location>
        <begin position="1"/>
        <end position="92"/>
    </location>
</feature>
<organism evidence="6 7">
    <name type="scientific">Nesterenkonia rhizosphaerae</name>
    <dbReference type="NCBI Taxonomy" id="1348272"/>
    <lineage>
        <taxon>Bacteria</taxon>
        <taxon>Bacillati</taxon>
        <taxon>Actinomycetota</taxon>
        <taxon>Actinomycetes</taxon>
        <taxon>Micrococcales</taxon>
        <taxon>Micrococcaceae</taxon>
        <taxon>Nesterenkonia</taxon>
    </lineage>
</organism>
<comment type="similarity">
    <text evidence="1">Belongs to the AfsR/DnrI/RedD regulatory family.</text>
</comment>
<keyword evidence="2 3" id="KW-0238">DNA-binding</keyword>
<dbReference type="SUPFAM" id="SSF46894">
    <property type="entry name" value="C-terminal effector domain of the bipartite response regulators"/>
    <property type="match status" value="1"/>
</dbReference>
<evidence type="ECO:0000259" key="5">
    <source>
        <dbReference type="PROSITE" id="PS51755"/>
    </source>
</evidence>
<proteinExistence type="inferred from homology"/>
<dbReference type="Proteomes" id="UP001500368">
    <property type="component" value="Unassembled WGS sequence"/>
</dbReference>
<dbReference type="InterPro" id="IPR058852">
    <property type="entry name" value="HTH_77"/>
</dbReference>
<dbReference type="Pfam" id="PF03704">
    <property type="entry name" value="BTAD"/>
    <property type="match status" value="1"/>
</dbReference>
<dbReference type="SMART" id="SM00862">
    <property type="entry name" value="Trans_reg_C"/>
    <property type="match status" value="1"/>
</dbReference>
<dbReference type="SMART" id="SM01043">
    <property type="entry name" value="BTAD"/>
    <property type="match status" value="1"/>
</dbReference>
<dbReference type="InterPro" id="IPR027417">
    <property type="entry name" value="P-loop_NTPase"/>
</dbReference>
<dbReference type="Gene3D" id="3.40.50.300">
    <property type="entry name" value="P-loop containing nucleotide triphosphate hydrolases"/>
    <property type="match status" value="1"/>
</dbReference>
<dbReference type="EMBL" id="BAABLW010000007">
    <property type="protein sequence ID" value="GAA4921094.1"/>
    <property type="molecule type" value="Genomic_DNA"/>
</dbReference>